<evidence type="ECO:0000256" key="1">
    <source>
        <dbReference type="SAM" id="MobiDB-lite"/>
    </source>
</evidence>
<evidence type="ECO:0000313" key="3">
    <source>
        <dbReference type="Proteomes" id="UP000262103"/>
    </source>
</evidence>
<keyword evidence="3" id="KW-1185">Reference proteome</keyword>
<accession>A0A2D3FAH5</accession>
<sequence>MTHLIITSLTQNTLSTMETRNRISITFGADNEENRAALNRFVDSVERSLTRNTGGMKRIEHSGSWRTDGNTEPPYNGELVQEPAITLSFVTNTDADRMLSVLKAVIRDEANRAELSSEAMQWVNVEIEPVHVDHFDLTEPVGGAYENEDPYEPGPSAHVAERNAAERHRPPAPDERPTYRGAPVSTEAPANRTFEEENEEPDGVECPFHEGSPVGCWHCDENGRITGRNEPPMGSGRYE</sequence>
<feature type="region of interest" description="Disordered" evidence="1">
    <location>
        <begin position="220"/>
        <end position="239"/>
    </location>
</feature>
<feature type="region of interest" description="Disordered" evidence="1">
    <location>
        <begin position="142"/>
        <end position="210"/>
    </location>
</feature>
<name>A0A2D3FAH5_9CAUD</name>
<feature type="compositionally biased region" description="Basic and acidic residues" evidence="1">
    <location>
        <begin position="159"/>
        <end position="178"/>
    </location>
</feature>
<dbReference type="Proteomes" id="UP000262103">
    <property type="component" value="Segment"/>
</dbReference>
<dbReference type="GeneID" id="40236412"/>
<organism evidence="2 3">
    <name type="scientific">Salinibacter phage SRUTV-1</name>
    <dbReference type="NCBI Taxonomy" id="2684227"/>
    <lineage>
        <taxon>Viruses</taxon>
        <taxon>Duplodnaviria</taxon>
        <taxon>Heunggongvirae</taxon>
        <taxon>Uroviricota</taxon>
        <taxon>Caudoviricetes</taxon>
        <taxon>Kairosalinivirus</taxon>
        <taxon>Kairosalinivirus SRUTV1</taxon>
    </lineage>
</organism>
<evidence type="ECO:0000313" key="2">
    <source>
        <dbReference type="EMBL" id="ATU47008.1"/>
    </source>
</evidence>
<proteinExistence type="predicted"/>
<dbReference type="EMBL" id="MF629150">
    <property type="protein sequence ID" value="ATU47008.1"/>
    <property type="molecule type" value="Genomic_DNA"/>
</dbReference>
<dbReference type="KEGG" id="vg:40236412"/>
<dbReference type="RefSeq" id="YP_009639614.1">
    <property type="nucleotide sequence ID" value="NC_042353.1"/>
</dbReference>
<reference evidence="2 3" key="1">
    <citation type="journal article" date="2018" name="ISME J.">
        <title>Characterization of ecologically diverse viruses infecting co-occurring strains of cosmopolitan hyperhalophilic Bacteroidetes.</title>
        <authorList>
            <person name="Villamor J."/>
            <person name="Ramos-Barbero M.D."/>
            <person name="Gonzalez-Torres P."/>
            <person name="Gabaldon T."/>
            <person name="Rossello-Mora R."/>
            <person name="Meseguer I."/>
            <person name="Martinez-Garcia M."/>
            <person name="Santos F."/>
            <person name="Anton J."/>
        </authorList>
    </citation>
    <scope>NUCLEOTIDE SEQUENCE [LARGE SCALE GENOMIC DNA]</scope>
    <source>
        <strain evidence="2">SRUTV-1</strain>
    </source>
</reference>
<protein>
    <submittedName>
        <fullName evidence="2">Uncharacterized protein</fullName>
    </submittedName>
</protein>